<keyword evidence="3 5" id="KW-0238">DNA-binding</keyword>
<dbReference type="Proteomes" id="UP000179734">
    <property type="component" value="Unassembled WGS sequence"/>
</dbReference>
<dbReference type="GO" id="GO:0003677">
    <property type="term" value="F:DNA binding"/>
    <property type="evidence" value="ECO:0007669"/>
    <property type="project" value="UniProtKB-UniRule"/>
</dbReference>
<evidence type="ECO:0000256" key="2">
    <source>
        <dbReference type="ARBA" id="ARBA00022908"/>
    </source>
</evidence>
<evidence type="ECO:0000259" key="6">
    <source>
        <dbReference type="PROSITE" id="PS51898"/>
    </source>
</evidence>
<dbReference type="InterPro" id="IPR050090">
    <property type="entry name" value="Tyrosine_recombinase_XerCD"/>
</dbReference>
<dbReference type="PANTHER" id="PTHR30349:SF41">
    <property type="entry name" value="INTEGRASE_RECOMBINASE PROTEIN MJ0367-RELATED"/>
    <property type="match status" value="1"/>
</dbReference>
<comment type="similarity">
    <text evidence="1">Belongs to the 'phage' integrase family.</text>
</comment>
<dbReference type="Gene3D" id="1.10.443.10">
    <property type="entry name" value="Intergrase catalytic core"/>
    <property type="match status" value="1"/>
</dbReference>
<dbReference type="InterPro" id="IPR010998">
    <property type="entry name" value="Integrase_recombinase_N"/>
</dbReference>
<feature type="domain" description="Tyr recombinase" evidence="6">
    <location>
        <begin position="162"/>
        <end position="351"/>
    </location>
</feature>
<dbReference type="EMBL" id="MLQM01000227">
    <property type="protein sequence ID" value="OHU92458.1"/>
    <property type="molecule type" value="Genomic_DNA"/>
</dbReference>
<evidence type="ECO:0000256" key="4">
    <source>
        <dbReference type="ARBA" id="ARBA00023172"/>
    </source>
</evidence>
<dbReference type="InterPro" id="IPR002104">
    <property type="entry name" value="Integrase_catalytic"/>
</dbReference>
<feature type="domain" description="Core-binding (CB)" evidence="7">
    <location>
        <begin position="15"/>
        <end position="114"/>
    </location>
</feature>
<dbReference type="Gene3D" id="1.10.150.130">
    <property type="match status" value="1"/>
</dbReference>
<dbReference type="InterPro" id="IPR011010">
    <property type="entry name" value="DNA_brk_join_enz"/>
</dbReference>
<sequence length="360" mass="40488">MPSGRQSTTVVDEAGCPIEDADRFLLYLHAIDSSPNTIESYARHLALFFRWLDVRGADWCHLDFDGLCMFAHDLADGTLRSLERVGEYRPQAPRSRSTCEAVLAAVHSFLNYWRLEGRGPQELQLYGDSGTGRRKSYSFLAHVKTQPPATDRRLKVRGPNAKAPKIINFESDFQLLIHAANTARDRLLLSGLFDGGLRVSQCLGILHEDLDIARRRSRIVRRTNNANGALSKQRNEFTVDLPTRFFDYYAQSLMDEQLALGIDSDYVFVNLQLQNRGRPMSYANAIQVVTGIGDRAGVKLTPHTLRHTHGTALAREGWSAPQIAKRLGQASATSADKYIHLADDDISDKYWQSNLARTER</sequence>
<dbReference type="PANTHER" id="PTHR30349">
    <property type="entry name" value="PHAGE INTEGRASE-RELATED"/>
    <property type="match status" value="1"/>
</dbReference>
<keyword evidence="2" id="KW-0229">DNA integration</keyword>
<evidence type="ECO:0000259" key="7">
    <source>
        <dbReference type="PROSITE" id="PS51900"/>
    </source>
</evidence>
<evidence type="ECO:0000256" key="1">
    <source>
        <dbReference type="ARBA" id="ARBA00008857"/>
    </source>
</evidence>
<dbReference type="AlphaFoldDB" id="A0A1S1MYJ9"/>
<dbReference type="GO" id="GO:0006310">
    <property type="term" value="P:DNA recombination"/>
    <property type="evidence" value="ECO:0007669"/>
    <property type="project" value="UniProtKB-KW"/>
</dbReference>
<evidence type="ECO:0000256" key="3">
    <source>
        <dbReference type="ARBA" id="ARBA00023125"/>
    </source>
</evidence>
<keyword evidence="4" id="KW-0233">DNA recombination</keyword>
<evidence type="ECO:0000313" key="9">
    <source>
        <dbReference type="Proteomes" id="UP000179734"/>
    </source>
</evidence>
<dbReference type="InterPro" id="IPR044068">
    <property type="entry name" value="CB"/>
</dbReference>
<dbReference type="PROSITE" id="PS51900">
    <property type="entry name" value="CB"/>
    <property type="match status" value="1"/>
</dbReference>
<protein>
    <recommendedName>
        <fullName evidence="10">Tyrosine recombinase XerC</fullName>
    </recommendedName>
</protein>
<organism evidence="8 9">
    <name type="scientific">Mycobacterium talmoniae</name>
    <dbReference type="NCBI Taxonomy" id="1858794"/>
    <lineage>
        <taxon>Bacteria</taxon>
        <taxon>Bacillati</taxon>
        <taxon>Actinomycetota</taxon>
        <taxon>Actinomycetes</taxon>
        <taxon>Mycobacteriales</taxon>
        <taxon>Mycobacteriaceae</taxon>
        <taxon>Mycobacterium</taxon>
    </lineage>
</organism>
<evidence type="ECO:0008006" key="10">
    <source>
        <dbReference type="Google" id="ProtNLM"/>
    </source>
</evidence>
<proteinExistence type="inferred from homology"/>
<comment type="caution">
    <text evidence="8">The sequence shown here is derived from an EMBL/GenBank/DDBJ whole genome shotgun (WGS) entry which is preliminary data.</text>
</comment>
<keyword evidence="9" id="KW-1185">Reference proteome</keyword>
<dbReference type="InterPro" id="IPR013762">
    <property type="entry name" value="Integrase-like_cat_sf"/>
</dbReference>
<name>A0A1S1MYJ9_9MYCO</name>
<dbReference type="RefSeq" id="WP_071029679.1">
    <property type="nucleotide sequence ID" value="NZ_MLQM01000227.1"/>
</dbReference>
<dbReference type="Pfam" id="PF02899">
    <property type="entry name" value="Phage_int_SAM_1"/>
    <property type="match status" value="1"/>
</dbReference>
<reference evidence="8 9" key="1">
    <citation type="submission" date="2016-10" db="EMBL/GenBank/DDBJ databases">
        <title>Genome sequence of Mycobacterium talmonii.</title>
        <authorList>
            <person name="Greninger A.L."/>
            <person name="Elliott B."/>
            <person name="Vasireddy S."/>
            <person name="Vasireddy R."/>
        </authorList>
    </citation>
    <scope>NUCLEOTIDE SEQUENCE [LARGE SCALE GENOMIC DNA]</scope>
    <source>
        <strain evidence="9">NE-TNMC-100812</strain>
    </source>
</reference>
<dbReference type="SUPFAM" id="SSF56349">
    <property type="entry name" value="DNA breaking-rejoining enzymes"/>
    <property type="match status" value="1"/>
</dbReference>
<evidence type="ECO:0000313" key="8">
    <source>
        <dbReference type="EMBL" id="OHU92458.1"/>
    </source>
</evidence>
<gene>
    <name evidence="8" type="ORF">BKN37_24845</name>
</gene>
<evidence type="ECO:0000256" key="5">
    <source>
        <dbReference type="PROSITE-ProRule" id="PRU01248"/>
    </source>
</evidence>
<dbReference type="PROSITE" id="PS51898">
    <property type="entry name" value="TYR_RECOMBINASE"/>
    <property type="match status" value="1"/>
</dbReference>
<accession>A0A1S1MYJ9</accession>
<dbReference type="InterPro" id="IPR004107">
    <property type="entry name" value="Integrase_SAM-like_N"/>
</dbReference>
<dbReference type="GO" id="GO:0015074">
    <property type="term" value="P:DNA integration"/>
    <property type="evidence" value="ECO:0007669"/>
    <property type="project" value="UniProtKB-KW"/>
</dbReference>
<dbReference type="Pfam" id="PF00589">
    <property type="entry name" value="Phage_integrase"/>
    <property type="match status" value="1"/>
</dbReference>